<feature type="domain" description="Folate receptor-like" evidence="5">
    <location>
        <begin position="88"/>
        <end position="142"/>
    </location>
</feature>
<dbReference type="AlphaFoldDB" id="V8N7K0"/>
<evidence type="ECO:0000313" key="6">
    <source>
        <dbReference type="EMBL" id="ETE58075.1"/>
    </source>
</evidence>
<evidence type="ECO:0000256" key="1">
    <source>
        <dbReference type="ARBA" id="ARBA00007932"/>
    </source>
</evidence>
<evidence type="ECO:0000256" key="2">
    <source>
        <dbReference type="ARBA" id="ARBA00022729"/>
    </source>
</evidence>
<name>V8N7K0_OPHHA</name>
<feature type="region of interest" description="Disordered" evidence="4">
    <location>
        <begin position="1"/>
        <end position="38"/>
    </location>
</feature>
<dbReference type="GO" id="GO:0009897">
    <property type="term" value="C:external side of plasma membrane"/>
    <property type="evidence" value="ECO:0007669"/>
    <property type="project" value="TreeGrafter"/>
</dbReference>
<dbReference type="PANTHER" id="PTHR10517:SF14">
    <property type="entry name" value="FOLATE RECEPTOR 1-RELATED"/>
    <property type="match status" value="1"/>
</dbReference>
<comment type="caution">
    <text evidence="6">The sequence shown here is derived from an EMBL/GenBank/DDBJ whole genome shotgun (WGS) entry which is preliminary data.</text>
</comment>
<organism evidence="6 7">
    <name type="scientific">Ophiophagus hannah</name>
    <name type="common">King cobra</name>
    <name type="synonym">Naja hannah</name>
    <dbReference type="NCBI Taxonomy" id="8665"/>
    <lineage>
        <taxon>Eukaryota</taxon>
        <taxon>Metazoa</taxon>
        <taxon>Chordata</taxon>
        <taxon>Craniata</taxon>
        <taxon>Vertebrata</taxon>
        <taxon>Euteleostomi</taxon>
        <taxon>Lepidosauria</taxon>
        <taxon>Squamata</taxon>
        <taxon>Bifurcata</taxon>
        <taxon>Unidentata</taxon>
        <taxon>Episquamata</taxon>
        <taxon>Toxicofera</taxon>
        <taxon>Serpentes</taxon>
        <taxon>Colubroidea</taxon>
        <taxon>Elapidae</taxon>
        <taxon>Elapinae</taxon>
        <taxon>Ophiophagus</taxon>
    </lineage>
</organism>
<evidence type="ECO:0000256" key="3">
    <source>
        <dbReference type="ARBA" id="ARBA00023157"/>
    </source>
</evidence>
<accession>V8N7K0</accession>
<dbReference type="Proteomes" id="UP000018936">
    <property type="component" value="Unassembled WGS sequence"/>
</dbReference>
<dbReference type="PANTHER" id="PTHR10517">
    <property type="entry name" value="FOLATE RECEPTOR"/>
    <property type="match status" value="1"/>
</dbReference>
<keyword evidence="6" id="KW-0675">Receptor</keyword>
<dbReference type="InterPro" id="IPR004269">
    <property type="entry name" value="Folate_rcpt"/>
</dbReference>
<dbReference type="OrthoDB" id="567542at2759"/>
<keyword evidence="2" id="KW-0732">Signal</keyword>
<feature type="non-terminal residue" evidence="6">
    <location>
        <position position="1"/>
    </location>
</feature>
<feature type="compositionally biased region" description="Basic and acidic residues" evidence="4">
    <location>
        <begin position="14"/>
        <end position="30"/>
    </location>
</feature>
<keyword evidence="3" id="KW-1015">Disulfide bond</keyword>
<protein>
    <submittedName>
        <fullName evidence="6">Folate receptor alpha</fullName>
    </submittedName>
</protein>
<evidence type="ECO:0000259" key="5">
    <source>
        <dbReference type="Pfam" id="PF03024"/>
    </source>
</evidence>
<evidence type="ECO:0000313" key="7">
    <source>
        <dbReference type="Proteomes" id="UP000018936"/>
    </source>
</evidence>
<dbReference type="InterPro" id="IPR018143">
    <property type="entry name" value="Folate_rcpt-like"/>
</dbReference>
<dbReference type="Pfam" id="PF03024">
    <property type="entry name" value="Folate_rec"/>
    <property type="match status" value="1"/>
</dbReference>
<dbReference type="GO" id="GO:0038023">
    <property type="term" value="F:signaling receptor activity"/>
    <property type="evidence" value="ECO:0007669"/>
    <property type="project" value="TreeGrafter"/>
</dbReference>
<sequence length="185" mass="20662">MAAAQESMLNVCMDAKHQKTKPGKEDKLHEQSSGPPRRLLPLQFQLEPLWGHVGEMQEALHPRHLPLRVLPQPGALDQQGGQPGWAWSRWPQTQSENRQCPVGTMCQKMKRVFPNPQDLCEKIWSNSYKYTTLSRGSGLCIQMWFDPANGNPNDAVAKHYASSGETLAFHSALTLLLLSAPLGLL</sequence>
<evidence type="ECO:0000256" key="4">
    <source>
        <dbReference type="SAM" id="MobiDB-lite"/>
    </source>
</evidence>
<reference evidence="6 7" key="1">
    <citation type="journal article" date="2013" name="Proc. Natl. Acad. Sci. U.S.A.">
        <title>The king cobra genome reveals dynamic gene evolution and adaptation in the snake venom system.</title>
        <authorList>
            <person name="Vonk F.J."/>
            <person name="Casewell N.R."/>
            <person name="Henkel C.V."/>
            <person name="Heimberg A.M."/>
            <person name="Jansen H.J."/>
            <person name="McCleary R.J."/>
            <person name="Kerkkamp H.M."/>
            <person name="Vos R.A."/>
            <person name="Guerreiro I."/>
            <person name="Calvete J.J."/>
            <person name="Wuster W."/>
            <person name="Woods A.E."/>
            <person name="Logan J.M."/>
            <person name="Harrison R.A."/>
            <person name="Castoe T.A."/>
            <person name="de Koning A.P."/>
            <person name="Pollock D.D."/>
            <person name="Yandell M."/>
            <person name="Calderon D."/>
            <person name="Renjifo C."/>
            <person name="Currier R.B."/>
            <person name="Salgado D."/>
            <person name="Pla D."/>
            <person name="Sanz L."/>
            <person name="Hyder A.S."/>
            <person name="Ribeiro J.M."/>
            <person name="Arntzen J.W."/>
            <person name="van den Thillart G.E."/>
            <person name="Boetzer M."/>
            <person name="Pirovano W."/>
            <person name="Dirks R.P."/>
            <person name="Spaink H.P."/>
            <person name="Duboule D."/>
            <person name="McGlinn E."/>
            <person name="Kini R.M."/>
            <person name="Richardson M.K."/>
        </authorList>
    </citation>
    <scope>NUCLEOTIDE SEQUENCE</scope>
    <source>
        <tissue evidence="6">Blood</tissue>
    </source>
</reference>
<proteinExistence type="inferred from homology"/>
<keyword evidence="7" id="KW-1185">Reference proteome</keyword>
<gene>
    <name evidence="6" type="primary">Folr1</name>
    <name evidence="6" type="ORF">L345_16207</name>
</gene>
<comment type="similarity">
    <text evidence="1">Belongs to the folate receptor family.</text>
</comment>
<dbReference type="EMBL" id="AZIM01007261">
    <property type="protein sequence ID" value="ETE58075.1"/>
    <property type="molecule type" value="Genomic_DNA"/>
</dbReference>